<dbReference type="GO" id="GO:0060294">
    <property type="term" value="P:cilium movement involved in cell motility"/>
    <property type="evidence" value="ECO:0007669"/>
    <property type="project" value="TreeGrafter"/>
</dbReference>
<evidence type="ECO:0000256" key="1">
    <source>
        <dbReference type="SAM" id="Coils"/>
    </source>
</evidence>
<dbReference type="GO" id="GO:0008569">
    <property type="term" value="F:minus-end-directed microtubule motor activity"/>
    <property type="evidence" value="ECO:0007669"/>
    <property type="project" value="TreeGrafter"/>
</dbReference>
<dbReference type="AlphaFoldDB" id="A0A1Y1MIN2"/>
<accession>A0A1Y1MIN2</accession>
<feature type="coiled-coil region" evidence="1">
    <location>
        <begin position="28"/>
        <end position="83"/>
    </location>
</feature>
<dbReference type="EMBL" id="GEZM01035662">
    <property type="protein sequence ID" value="JAV83137.1"/>
    <property type="molecule type" value="Transcribed_RNA"/>
</dbReference>
<dbReference type="Gene3D" id="1.20.920.20">
    <property type="match status" value="1"/>
</dbReference>
<dbReference type="PANTHER" id="PTHR10676">
    <property type="entry name" value="DYNEIN HEAVY CHAIN FAMILY PROTEIN"/>
    <property type="match status" value="1"/>
</dbReference>
<dbReference type="GO" id="GO:0097729">
    <property type="term" value="C:9+2 motile cilium"/>
    <property type="evidence" value="ECO:0007669"/>
    <property type="project" value="TreeGrafter"/>
</dbReference>
<keyword evidence="1" id="KW-0175">Coiled coil</keyword>
<sequence length="110" mass="12373">MILFRNLATAELQLTELSSGLMDVDTAVAKLKNQLSTYTKEAAEIEINLNAARDTLNSAEGLINKLNDEYERWKIQLKEFSDELKMLPTNSLLASAFITYLPGESEDSRM</sequence>
<dbReference type="PANTHER" id="PTHR10676:SF352">
    <property type="entry name" value="CYTOPLASMIC DYNEIN 2 HEAVY CHAIN 1"/>
    <property type="match status" value="1"/>
</dbReference>
<organism evidence="2">
    <name type="scientific">Photinus pyralis</name>
    <name type="common">Common eastern firefly</name>
    <name type="synonym">Lampyris pyralis</name>
    <dbReference type="NCBI Taxonomy" id="7054"/>
    <lineage>
        <taxon>Eukaryota</taxon>
        <taxon>Metazoa</taxon>
        <taxon>Ecdysozoa</taxon>
        <taxon>Arthropoda</taxon>
        <taxon>Hexapoda</taxon>
        <taxon>Insecta</taxon>
        <taxon>Pterygota</taxon>
        <taxon>Neoptera</taxon>
        <taxon>Endopterygota</taxon>
        <taxon>Coleoptera</taxon>
        <taxon>Polyphaga</taxon>
        <taxon>Elateriformia</taxon>
        <taxon>Elateroidea</taxon>
        <taxon>Lampyridae</taxon>
        <taxon>Lampyrinae</taxon>
        <taxon>Photinus</taxon>
    </lineage>
</organism>
<name>A0A1Y1MIN2_PHOPY</name>
<proteinExistence type="predicted"/>
<dbReference type="InterPro" id="IPR026983">
    <property type="entry name" value="DHC"/>
</dbReference>
<dbReference type="GO" id="GO:0060271">
    <property type="term" value="P:cilium assembly"/>
    <property type="evidence" value="ECO:0007669"/>
    <property type="project" value="TreeGrafter"/>
</dbReference>
<dbReference type="GO" id="GO:0005930">
    <property type="term" value="C:axoneme"/>
    <property type="evidence" value="ECO:0007669"/>
    <property type="project" value="TreeGrafter"/>
</dbReference>
<dbReference type="GO" id="GO:0051959">
    <property type="term" value="F:dynein light intermediate chain binding"/>
    <property type="evidence" value="ECO:0007669"/>
    <property type="project" value="InterPro"/>
</dbReference>
<dbReference type="GO" id="GO:0005868">
    <property type="term" value="C:cytoplasmic dynein complex"/>
    <property type="evidence" value="ECO:0007669"/>
    <property type="project" value="TreeGrafter"/>
</dbReference>
<evidence type="ECO:0000313" key="2">
    <source>
        <dbReference type="EMBL" id="JAV83137.1"/>
    </source>
</evidence>
<reference evidence="2" key="1">
    <citation type="journal article" date="2016" name="Sci. Rep.">
        <title>Molecular characterization of firefly nuptial gifts: a multi-omics approach sheds light on postcopulatory sexual selection.</title>
        <authorList>
            <person name="Al-Wathiqui N."/>
            <person name="Fallon T.R."/>
            <person name="South A."/>
            <person name="Weng J.K."/>
            <person name="Lewis S.M."/>
        </authorList>
    </citation>
    <scope>NUCLEOTIDE SEQUENCE</scope>
</reference>
<dbReference type="GO" id="GO:0045505">
    <property type="term" value="F:dynein intermediate chain binding"/>
    <property type="evidence" value="ECO:0007669"/>
    <property type="project" value="InterPro"/>
</dbReference>
<protein>
    <submittedName>
        <fullName evidence="2">Uncharacterized protein</fullName>
    </submittedName>
</protein>
<dbReference type="GO" id="GO:0035721">
    <property type="term" value="P:intraciliary retrograde transport"/>
    <property type="evidence" value="ECO:0007669"/>
    <property type="project" value="TreeGrafter"/>
</dbReference>